<evidence type="ECO:0000256" key="3">
    <source>
        <dbReference type="ARBA" id="ARBA00010617"/>
    </source>
</evidence>
<dbReference type="GO" id="GO:0016705">
    <property type="term" value="F:oxidoreductase activity, acting on paired donors, with incorporation or reduction of molecular oxygen"/>
    <property type="evidence" value="ECO:0007669"/>
    <property type="project" value="InterPro"/>
</dbReference>
<dbReference type="Gene3D" id="1.10.630.10">
    <property type="entry name" value="Cytochrome P450"/>
    <property type="match status" value="1"/>
</dbReference>
<dbReference type="InterPro" id="IPR050364">
    <property type="entry name" value="Cytochrome_P450_fung"/>
</dbReference>
<dbReference type="GO" id="GO:0020037">
    <property type="term" value="F:heme binding"/>
    <property type="evidence" value="ECO:0007669"/>
    <property type="project" value="InterPro"/>
</dbReference>
<evidence type="ECO:0000256" key="1">
    <source>
        <dbReference type="ARBA" id="ARBA00001971"/>
    </source>
</evidence>
<evidence type="ECO:0000256" key="5">
    <source>
        <dbReference type="ARBA" id="ARBA00022692"/>
    </source>
</evidence>
<evidence type="ECO:0000256" key="10">
    <source>
        <dbReference type="ARBA" id="ARBA00023033"/>
    </source>
</evidence>
<evidence type="ECO:0000313" key="13">
    <source>
        <dbReference type="EMBL" id="VWO96550.1"/>
    </source>
</evidence>
<comment type="cofactor">
    <cofactor evidence="1">
        <name>heme</name>
        <dbReference type="ChEBI" id="CHEBI:30413"/>
    </cofactor>
</comment>
<comment type="similarity">
    <text evidence="3">Belongs to the cytochrome P450 family.</text>
</comment>
<evidence type="ECO:0000256" key="4">
    <source>
        <dbReference type="ARBA" id="ARBA00022617"/>
    </source>
</evidence>
<evidence type="ECO:0000256" key="9">
    <source>
        <dbReference type="ARBA" id="ARBA00023004"/>
    </source>
</evidence>
<evidence type="ECO:0000256" key="8">
    <source>
        <dbReference type="ARBA" id="ARBA00023002"/>
    </source>
</evidence>
<evidence type="ECO:0000256" key="2">
    <source>
        <dbReference type="ARBA" id="ARBA00004167"/>
    </source>
</evidence>
<evidence type="ECO:0000256" key="12">
    <source>
        <dbReference type="SAM" id="Phobius"/>
    </source>
</evidence>
<dbReference type="EMBL" id="LR725726">
    <property type="protein sequence ID" value="VWO96550.1"/>
    <property type="molecule type" value="Genomic_DNA"/>
</dbReference>
<feature type="transmembrane region" description="Helical" evidence="12">
    <location>
        <begin position="6"/>
        <end position="27"/>
    </location>
</feature>
<evidence type="ECO:0000256" key="7">
    <source>
        <dbReference type="ARBA" id="ARBA00022989"/>
    </source>
</evidence>
<dbReference type="PANTHER" id="PTHR46300:SF7">
    <property type="entry name" value="P450, PUTATIVE (EUROFUNG)-RELATED"/>
    <property type="match status" value="1"/>
</dbReference>
<keyword evidence="10" id="KW-0503">Monooxygenase</keyword>
<name>A0A5K1JXI0_9APHY</name>
<keyword evidence="11 12" id="KW-0472">Membrane</keyword>
<dbReference type="PANTHER" id="PTHR46300">
    <property type="entry name" value="P450, PUTATIVE (EUROFUNG)-RELATED-RELATED"/>
    <property type="match status" value="1"/>
</dbReference>
<dbReference type="GO" id="GO:0016020">
    <property type="term" value="C:membrane"/>
    <property type="evidence" value="ECO:0007669"/>
    <property type="project" value="UniProtKB-SubCell"/>
</dbReference>
<keyword evidence="9" id="KW-0408">Iron</keyword>
<comment type="subcellular location">
    <subcellularLocation>
        <location evidence="2">Membrane</location>
        <topology evidence="2">Single-pass membrane protein</topology>
    </subcellularLocation>
</comment>
<evidence type="ECO:0000256" key="6">
    <source>
        <dbReference type="ARBA" id="ARBA00022723"/>
    </source>
</evidence>
<dbReference type="GO" id="GO:0004497">
    <property type="term" value="F:monooxygenase activity"/>
    <property type="evidence" value="ECO:0007669"/>
    <property type="project" value="UniProtKB-KW"/>
</dbReference>
<dbReference type="InterPro" id="IPR036396">
    <property type="entry name" value="Cyt_P450_sf"/>
</dbReference>
<keyword evidence="7 12" id="KW-1133">Transmembrane helix</keyword>
<dbReference type="AlphaFoldDB" id="A0A5K1JXI0"/>
<keyword evidence="5 12" id="KW-0812">Transmembrane</keyword>
<dbReference type="GO" id="GO:0005506">
    <property type="term" value="F:iron ion binding"/>
    <property type="evidence" value="ECO:0007669"/>
    <property type="project" value="InterPro"/>
</dbReference>
<gene>
    <name evidence="13" type="primary">I1R980</name>
</gene>
<keyword evidence="6" id="KW-0479">Metal-binding</keyword>
<organism evidence="13">
    <name type="scientific">Ganoderma boninense</name>
    <dbReference type="NCBI Taxonomy" id="34458"/>
    <lineage>
        <taxon>Eukaryota</taxon>
        <taxon>Fungi</taxon>
        <taxon>Dikarya</taxon>
        <taxon>Basidiomycota</taxon>
        <taxon>Agaricomycotina</taxon>
        <taxon>Agaricomycetes</taxon>
        <taxon>Polyporales</taxon>
        <taxon>Polyporaceae</taxon>
        <taxon>Ganoderma</taxon>
    </lineage>
</organism>
<dbReference type="Pfam" id="PF00067">
    <property type="entry name" value="p450"/>
    <property type="match status" value="1"/>
</dbReference>
<sequence length="280" mass="31866">MGSSHLISGDLRNLLVLAVLALVVLVLRNRWRPRKRLPPGPSTLPILGSIHHLTLEFQQKRFAELGKEFGDVIYLKLFRTPAIVLNSLESARELLDKRSAKYSDRTRAVLLAELIGHDLSLPFLRYGERFRKHRRWMHDAVGSKASLLQYRPIQIREAQLLLRNLLETPDNFIEHLYRYVAGTLLEITYGQRLTSMNDLIVQLAERNVIATNESGSPGSMVVDFFPILKHLPTWLPIAGFKRHALKAREDLNAWKNTGLDIVRSAMVSRAPAAYSAYRGS</sequence>
<keyword evidence="8" id="KW-0560">Oxidoreductase</keyword>
<reference evidence="13" key="1">
    <citation type="submission" date="2019-10" db="EMBL/GenBank/DDBJ databases">
        <authorList>
            <person name="Nor Muhammad N."/>
        </authorList>
    </citation>
    <scope>NUCLEOTIDE SEQUENCE</scope>
</reference>
<dbReference type="SUPFAM" id="SSF48264">
    <property type="entry name" value="Cytochrome P450"/>
    <property type="match status" value="1"/>
</dbReference>
<evidence type="ECO:0000256" key="11">
    <source>
        <dbReference type="ARBA" id="ARBA00023136"/>
    </source>
</evidence>
<dbReference type="InterPro" id="IPR001128">
    <property type="entry name" value="Cyt_P450"/>
</dbReference>
<accession>A0A5K1JXI0</accession>
<proteinExistence type="inferred from homology"/>
<keyword evidence="4" id="KW-0349">Heme</keyword>
<protein>
    <submittedName>
        <fullName evidence="13">N/A</fullName>
    </submittedName>
</protein>